<organism evidence="2 3">
    <name type="scientific">Methylobacterium indicum</name>
    <dbReference type="NCBI Taxonomy" id="1775910"/>
    <lineage>
        <taxon>Bacteria</taxon>
        <taxon>Pseudomonadati</taxon>
        <taxon>Pseudomonadota</taxon>
        <taxon>Alphaproteobacteria</taxon>
        <taxon>Hyphomicrobiales</taxon>
        <taxon>Methylobacteriaceae</taxon>
        <taxon>Methylobacterium</taxon>
    </lineage>
</organism>
<feature type="compositionally biased region" description="Basic and acidic residues" evidence="1">
    <location>
        <begin position="38"/>
        <end position="51"/>
    </location>
</feature>
<evidence type="ECO:0000256" key="1">
    <source>
        <dbReference type="SAM" id="MobiDB-lite"/>
    </source>
</evidence>
<evidence type="ECO:0000313" key="3">
    <source>
        <dbReference type="Proteomes" id="UP000663508"/>
    </source>
</evidence>
<accession>A0A8H8WSR1</accession>
<dbReference type="Proteomes" id="UP000663508">
    <property type="component" value="Chromosome"/>
</dbReference>
<dbReference type="EMBL" id="AP024145">
    <property type="protein sequence ID" value="BCM83783.1"/>
    <property type="molecule type" value="Genomic_DNA"/>
</dbReference>
<proteinExistence type="predicted"/>
<dbReference type="AlphaFoldDB" id="A0A8H8WSR1"/>
<sequence length="57" mass="6594">MTETHHDGTPLDEKAREERSRKAEQRRGGPPARPHMTVTDKPDPSPHDVEKRRKRQG</sequence>
<dbReference type="KEGG" id="mind:mvi_22440"/>
<gene>
    <name evidence="2" type="ORF">mvi_22440</name>
</gene>
<evidence type="ECO:0000313" key="2">
    <source>
        <dbReference type="EMBL" id="BCM83783.1"/>
    </source>
</evidence>
<protein>
    <submittedName>
        <fullName evidence="2">Uncharacterized protein</fullName>
    </submittedName>
</protein>
<name>A0A8H8WSR1_9HYPH</name>
<feature type="region of interest" description="Disordered" evidence="1">
    <location>
        <begin position="1"/>
        <end position="57"/>
    </location>
</feature>
<reference evidence="2" key="1">
    <citation type="submission" date="2020-11" db="EMBL/GenBank/DDBJ databases">
        <title>Complete genome sequence of a novel pathogenic Methylobacterium strain isolated from rice in Vietnam.</title>
        <authorList>
            <person name="Lai K."/>
            <person name="Okazaki S."/>
            <person name="Higashi K."/>
            <person name="Mori H."/>
            <person name="Toyoda A."/>
            <person name="Kurokawa K."/>
        </authorList>
    </citation>
    <scope>NUCLEOTIDE SEQUENCE</scope>
    <source>
        <strain evidence="2">VL1</strain>
    </source>
</reference>
<feature type="compositionally biased region" description="Basic and acidic residues" evidence="1">
    <location>
        <begin position="1"/>
        <end position="27"/>
    </location>
</feature>